<dbReference type="OrthoDB" id="252508at2759"/>
<gene>
    <name evidence="2" type="ORF">BSAL_00045</name>
</gene>
<sequence length="235" mass="25953">MSSAPRPPSANRRVQEALQLFSELQSVSIADINDGDRLRTSSAPSNIVRPAAPVAPSKPVAGKKLPSQSHVEELKHKVNVADAIMKRLHKKNQELIAQLESRGDQSAVVSGDISHVVAQLRKDIVTRDKEIQQLKSTLRSSGQRDDPIPSSSRILQQLHDAERSKLNKQYNSLAESKLEYIAQGESTGKVNKEVKLFFQAMKQKLLDDAIYYDASRAALNESLFDAEYKLASAAL</sequence>
<organism evidence="2 3">
    <name type="scientific">Bodo saltans</name>
    <name type="common">Flagellated protozoan</name>
    <dbReference type="NCBI Taxonomy" id="75058"/>
    <lineage>
        <taxon>Eukaryota</taxon>
        <taxon>Discoba</taxon>
        <taxon>Euglenozoa</taxon>
        <taxon>Kinetoplastea</taxon>
        <taxon>Metakinetoplastina</taxon>
        <taxon>Eubodonida</taxon>
        <taxon>Bodonidae</taxon>
        <taxon>Bodo</taxon>
    </lineage>
</organism>
<feature type="region of interest" description="Disordered" evidence="1">
    <location>
        <begin position="35"/>
        <end position="63"/>
    </location>
</feature>
<dbReference type="Proteomes" id="UP000051952">
    <property type="component" value="Unassembled WGS sequence"/>
</dbReference>
<dbReference type="VEuPathDB" id="TriTrypDB:BSAL_00045"/>
<evidence type="ECO:0000313" key="2">
    <source>
        <dbReference type="EMBL" id="CUG86813.1"/>
    </source>
</evidence>
<evidence type="ECO:0000313" key="3">
    <source>
        <dbReference type="Proteomes" id="UP000051952"/>
    </source>
</evidence>
<dbReference type="AlphaFoldDB" id="A0A0S4JA14"/>
<accession>A0A0S4JA14</accession>
<protein>
    <submittedName>
        <fullName evidence="2">Uncharacterized protein</fullName>
    </submittedName>
</protein>
<keyword evidence="3" id="KW-1185">Reference proteome</keyword>
<feature type="compositionally biased region" description="Low complexity" evidence="1">
    <location>
        <begin position="48"/>
        <end position="63"/>
    </location>
</feature>
<dbReference type="OMA" id="RELFMLM"/>
<name>A0A0S4JA14_BODSA</name>
<reference evidence="3" key="1">
    <citation type="submission" date="2015-09" db="EMBL/GenBank/DDBJ databases">
        <authorList>
            <consortium name="Pathogen Informatics"/>
        </authorList>
    </citation>
    <scope>NUCLEOTIDE SEQUENCE [LARGE SCALE GENOMIC DNA]</scope>
    <source>
        <strain evidence="3">Lake Konstanz</strain>
    </source>
</reference>
<proteinExistence type="predicted"/>
<dbReference type="EMBL" id="CYKH01001399">
    <property type="protein sequence ID" value="CUG86813.1"/>
    <property type="molecule type" value="Genomic_DNA"/>
</dbReference>
<evidence type="ECO:0000256" key="1">
    <source>
        <dbReference type="SAM" id="MobiDB-lite"/>
    </source>
</evidence>